<dbReference type="Proteomes" id="UP000183567">
    <property type="component" value="Unassembled WGS sequence"/>
</dbReference>
<dbReference type="OrthoDB" id="3261136at2759"/>
<dbReference type="EMBL" id="LVVM01002354">
    <property type="protein sequence ID" value="OJA16795.1"/>
    <property type="molecule type" value="Genomic_DNA"/>
</dbReference>
<proteinExistence type="predicted"/>
<gene>
    <name evidence="1" type="ORF">AZE42_13675</name>
</gene>
<sequence>MDNWTRPDNVFGTEQLLDAILTCTTTPELKGPKTDHVPILLTLALETPQINEEPRRNWRETDWEKFNTTLREMLTLLPPPQPLASDTEFQESANCITQAILDIADQCKVNRLSRQAYLMRALPLHPSHIELKTARNLYADEITATKKQHWIDWLEDLEGNDVWTANRYATTEPTDGRRSRIPTLTAMGTDGSIIEAATNDEKS</sequence>
<accession>A0A1J8Q9Y5</accession>
<evidence type="ECO:0000313" key="2">
    <source>
        <dbReference type="Proteomes" id="UP000183567"/>
    </source>
</evidence>
<feature type="non-terminal residue" evidence="1">
    <location>
        <position position="203"/>
    </location>
</feature>
<name>A0A1J8Q9Y5_9AGAM</name>
<organism evidence="1 2">
    <name type="scientific">Rhizopogon vesiculosus</name>
    <dbReference type="NCBI Taxonomy" id="180088"/>
    <lineage>
        <taxon>Eukaryota</taxon>
        <taxon>Fungi</taxon>
        <taxon>Dikarya</taxon>
        <taxon>Basidiomycota</taxon>
        <taxon>Agaricomycotina</taxon>
        <taxon>Agaricomycetes</taxon>
        <taxon>Agaricomycetidae</taxon>
        <taxon>Boletales</taxon>
        <taxon>Suillineae</taxon>
        <taxon>Rhizopogonaceae</taxon>
        <taxon>Rhizopogon</taxon>
    </lineage>
</organism>
<evidence type="ECO:0000313" key="1">
    <source>
        <dbReference type="EMBL" id="OJA16795.1"/>
    </source>
</evidence>
<dbReference type="AlphaFoldDB" id="A0A1J8Q9Y5"/>
<evidence type="ECO:0008006" key="3">
    <source>
        <dbReference type="Google" id="ProtNLM"/>
    </source>
</evidence>
<reference evidence="1 2" key="1">
    <citation type="submission" date="2016-03" db="EMBL/GenBank/DDBJ databases">
        <title>Comparative genomics of the ectomycorrhizal sister species Rhizopogon vinicolor and Rhizopogon vesiculosus (Basidiomycota: Boletales) reveals a divergence of the mating type B locus.</title>
        <authorList>
            <person name="Mujic A.B."/>
            <person name="Kuo A."/>
            <person name="Tritt A."/>
            <person name="Lipzen A."/>
            <person name="Chen C."/>
            <person name="Johnson J."/>
            <person name="Sharma A."/>
            <person name="Barry K."/>
            <person name="Grigoriev I.V."/>
            <person name="Spatafora J.W."/>
        </authorList>
    </citation>
    <scope>NUCLEOTIDE SEQUENCE [LARGE SCALE GENOMIC DNA]</scope>
    <source>
        <strain evidence="1 2">AM-OR11-056</strain>
    </source>
</reference>
<keyword evidence="2" id="KW-1185">Reference proteome</keyword>
<protein>
    <recommendedName>
        <fullName evidence="3">Endonuclease/exonuclease/phosphatase domain-containing protein</fullName>
    </recommendedName>
</protein>
<dbReference type="STRING" id="180088.A0A1J8Q9Y5"/>
<comment type="caution">
    <text evidence="1">The sequence shown here is derived from an EMBL/GenBank/DDBJ whole genome shotgun (WGS) entry which is preliminary data.</text>
</comment>